<feature type="non-terminal residue" evidence="1">
    <location>
        <position position="110"/>
    </location>
</feature>
<reference evidence="1 2" key="1">
    <citation type="journal article" date="2021" name="BMC Biol.">
        <title>Horizontally acquired antibacterial genes associated with adaptive radiation of ladybird beetles.</title>
        <authorList>
            <person name="Li H.S."/>
            <person name="Tang X.F."/>
            <person name="Huang Y.H."/>
            <person name="Xu Z.Y."/>
            <person name="Chen M.L."/>
            <person name="Du X.Y."/>
            <person name="Qiu B.Y."/>
            <person name="Chen P.T."/>
            <person name="Zhang W."/>
            <person name="Slipinski A."/>
            <person name="Escalona H.E."/>
            <person name="Waterhouse R.M."/>
            <person name="Zwick A."/>
            <person name="Pang H."/>
        </authorList>
    </citation>
    <scope>NUCLEOTIDE SEQUENCE [LARGE SCALE GENOMIC DNA]</scope>
    <source>
        <strain evidence="1">SYSU2018</strain>
    </source>
</reference>
<proteinExistence type="predicted"/>
<gene>
    <name evidence="1" type="ORF">HHI36_009726</name>
</gene>
<dbReference type="EMBL" id="JABFTP020000001">
    <property type="protein sequence ID" value="KAL3265522.1"/>
    <property type="molecule type" value="Genomic_DNA"/>
</dbReference>
<feature type="non-terminal residue" evidence="1">
    <location>
        <position position="1"/>
    </location>
</feature>
<name>A0ABD2MGN8_9CUCU</name>
<sequence>RWIGAQIGVSIAIKKKYKRNIKTWEQYNERIFVVELEMKKHSLVIIEAYGLSNDSPIIMKNEFFDDLSEILDSISQRKRIVFLGDLYGRTGHLEDDTAVGKFGEDILNDS</sequence>
<dbReference type="AlphaFoldDB" id="A0ABD2MGN8"/>
<comment type="caution">
    <text evidence="1">The sequence shown here is derived from an EMBL/GenBank/DDBJ whole genome shotgun (WGS) entry which is preliminary data.</text>
</comment>
<organism evidence="1 2">
    <name type="scientific">Cryptolaemus montrouzieri</name>
    <dbReference type="NCBI Taxonomy" id="559131"/>
    <lineage>
        <taxon>Eukaryota</taxon>
        <taxon>Metazoa</taxon>
        <taxon>Ecdysozoa</taxon>
        <taxon>Arthropoda</taxon>
        <taxon>Hexapoda</taxon>
        <taxon>Insecta</taxon>
        <taxon>Pterygota</taxon>
        <taxon>Neoptera</taxon>
        <taxon>Endopterygota</taxon>
        <taxon>Coleoptera</taxon>
        <taxon>Polyphaga</taxon>
        <taxon>Cucujiformia</taxon>
        <taxon>Coccinelloidea</taxon>
        <taxon>Coccinellidae</taxon>
        <taxon>Scymninae</taxon>
        <taxon>Scymnini</taxon>
        <taxon>Cryptolaemus</taxon>
    </lineage>
</organism>
<dbReference type="InterPro" id="IPR036691">
    <property type="entry name" value="Endo/exonu/phosph_ase_sf"/>
</dbReference>
<evidence type="ECO:0000313" key="2">
    <source>
        <dbReference type="Proteomes" id="UP001516400"/>
    </source>
</evidence>
<keyword evidence="2" id="KW-1185">Reference proteome</keyword>
<protein>
    <submittedName>
        <fullName evidence="1">Uncharacterized protein</fullName>
    </submittedName>
</protein>
<dbReference type="SUPFAM" id="SSF56219">
    <property type="entry name" value="DNase I-like"/>
    <property type="match status" value="1"/>
</dbReference>
<evidence type="ECO:0000313" key="1">
    <source>
        <dbReference type="EMBL" id="KAL3265522.1"/>
    </source>
</evidence>
<accession>A0ABD2MGN8</accession>
<dbReference type="Gene3D" id="3.60.10.10">
    <property type="entry name" value="Endonuclease/exonuclease/phosphatase"/>
    <property type="match status" value="1"/>
</dbReference>
<dbReference type="Proteomes" id="UP001516400">
    <property type="component" value="Unassembled WGS sequence"/>
</dbReference>